<evidence type="ECO:0000313" key="12">
    <source>
        <dbReference type="EMBL" id="KAK2077115.1"/>
    </source>
</evidence>
<keyword evidence="10" id="KW-0732">Signal</keyword>
<evidence type="ECO:0000313" key="13">
    <source>
        <dbReference type="Proteomes" id="UP001255856"/>
    </source>
</evidence>
<evidence type="ECO:0000256" key="4">
    <source>
        <dbReference type="ARBA" id="ARBA00022692"/>
    </source>
</evidence>
<dbReference type="PROSITE" id="PS00211">
    <property type="entry name" value="ABC_TRANSPORTER_1"/>
    <property type="match status" value="1"/>
</dbReference>
<name>A0AAD9MJV6_PROWI</name>
<feature type="transmembrane region" description="Helical" evidence="9">
    <location>
        <begin position="888"/>
        <end position="908"/>
    </location>
</feature>
<feature type="transmembrane region" description="Helical" evidence="9">
    <location>
        <begin position="992"/>
        <end position="1009"/>
    </location>
</feature>
<organism evidence="12 13">
    <name type="scientific">Prototheca wickerhamii</name>
    <dbReference type="NCBI Taxonomy" id="3111"/>
    <lineage>
        <taxon>Eukaryota</taxon>
        <taxon>Viridiplantae</taxon>
        <taxon>Chlorophyta</taxon>
        <taxon>core chlorophytes</taxon>
        <taxon>Trebouxiophyceae</taxon>
        <taxon>Chlorellales</taxon>
        <taxon>Chlorellaceae</taxon>
        <taxon>Prototheca</taxon>
    </lineage>
</organism>
<dbReference type="Proteomes" id="UP001255856">
    <property type="component" value="Unassembled WGS sequence"/>
</dbReference>
<dbReference type="PANTHER" id="PTHR48041:SF91">
    <property type="entry name" value="ABC TRANSPORTER G FAMILY MEMBER 28"/>
    <property type="match status" value="1"/>
</dbReference>
<keyword evidence="3" id="KW-0813">Transport</keyword>
<proteinExistence type="inferred from homology"/>
<feature type="transmembrane region" description="Helical" evidence="9">
    <location>
        <begin position="1063"/>
        <end position="1087"/>
    </location>
</feature>
<dbReference type="Gene3D" id="3.40.50.300">
    <property type="entry name" value="P-loop containing nucleotide triphosphate hydrolases"/>
    <property type="match status" value="1"/>
</dbReference>
<comment type="subcellular location">
    <subcellularLocation>
        <location evidence="1">Membrane</location>
        <topology evidence="1">Multi-pass membrane protein</topology>
    </subcellularLocation>
</comment>
<evidence type="ECO:0000256" key="1">
    <source>
        <dbReference type="ARBA" id="ARBA00004141"/>
    </source>
</evidence>
<evidence type="ECO:0000256" key="3">
    <source>
        <dbReference type="ARBA" id="ARBA00022448"/>
    </source>
</evidence>
<feature type="transmembrane region" description="Helical" evidence="9">
    <location>
        <begin position="965"/>
        <end position="985"/>
    </location>
</feature>
<dbReference type="InterPro" id="IPR017871">
    <property type="entry name" value="ABC_transporter-like_CS"/>
</dbReference>
<dbReference type="PROSITE" id="PS50893">
    <property type="entry name" value="ABC_TRANSPORTER_2"/>
    <property type="match status" value="1"/>
</dbReference>
<dbReference type="InterPro" id="IPR027417">
    <property type="entry name" value="P-loop_NTPase"/>
</dbReference>
<dbReference type="FunFam" id="3.40.50.300:FF:000367">
    <property type="entry name" value="ABC transporter G family member 24"/>
    <property type="match status" value="1"/>
</dbReference>
<dbReference type="GO" id="GO:0005524">
    <property type="term" value="F:ATP binding"/>
    <property type="evidence" value="ECO:0007669"/>
    <property type="project" value="UniProtKB-KW"/>
</dbReference>
<feature type="signal peptide" evidence="10">
    <location>
        <begin position="1"/>
        <end position="25"/>
    </location>
</feature>
<gene>
    <name evidence="12" type="ORF">QBZ16_004749</name>
</gene>
<dbReference type="CDD" id="cd03213">
    <property type="entry name" value="ABCG_EPDR"/>
    <property type="match status" value="1"/>
</dbReference>
<dbReference type="PANTHER" id="PTHR48041">
    <property type="entry name" value="ABC TRANSPORTER G FAMILY MEMBER 28"/>
    <property type="match status" value="1"/>
</dbReference>
<dbReference type="InterPro" id="IPR003593">
    <property type="entry name" value="AAA+_ATPase"/>
</dbReference>
<keyword evidence="6" id="KW-0067">ATP-binding</keyword>
<feature type="domain" description="ABC transporter" evidence="11">
    <location>
        <begin position="434"/>
        <end position="679"/>
    </location>
</feature>
<feature type="transmembrane region" description="Helical" evidence="9">
    <location>
        <begin position="929"/>
        <end position="953"/>
    </location>
</feature>
<dbReference type="SMART" id="SM00382">
    <property type="entry name" value="AAA"/>
    <property type="match status" value="1"/>
</dbReference>
<keyword evidence="5" id="KW-0547">Nucleotide-binding</keyword>
<dbReference type="InterPro" id="IPR050352">
    <property type="entry name" value="ABCG_transporters"/>
</dbReference>
<sequence length="1092" mass="116773">MTRRSPWHALLVALALLPCLTVALGASVPWIPLGPSHPRQDIPETPWSRTIDQLWNATRAQVAFCIGDDREKARALLARSFPWPLPAGPPGDAICADSRTLEPFLCRPAEIEQYVRYMLPTENPEKIPDTAHCRAGTASPACSPGFFDASLDGAANGTAHPCCEGYFCPAGLSCLMPCPLGAYCPRAVAALPPPPYRSTHPGGQQDLWCAPYAYKRRAGLPCGGADKWAVIPPELAFPVSNWDNGTGSVFCQGSYYCPTTTTRQACPSRHFCRQGSAAPERCPPGAIFDDNFTGFTVDTLLVLTLCLLWQLSVWYTAVMRRLASMDRLASIWGRKDATLSAGPARERGNDRHATRAQRLFAWAPCAAPEGLRVDAGMLDGSPAAEPLRTTSSSSSELMSHSSSSHVLTSDLLTEQEVASQTSLPAPACPARLEIEFVSLGLVLGSGAGRRALLRGVTGRLAAARLTAIMGPSGAGKTTLLDVLAGRAQRGRRSGRVLINGVPDRLERYRRVAGVVPQDDIVYPDLTVREALTFAARFRLPAGTGAAGREAVVRRVLRVLGLREIADELIGDPETRGISGGQKKRVSIGVELVAEPRLLLLDEPTSGLDASASRALVAALRAVTGDAGVTAAAVVHQPSAQVLAMLDDVLLLGQGGRTVYYGPAEELEGYFRRLGFVVPPQTNPADAFLDILTGALGREADGAVVHSDALADAWRDCAGVVVAGDGVGERDSLDDARVVPTTYETSSPARTAPRRARLARWPALQHWRRRLADAAAYGFDQLHASLTELWLGAVRGVRRVDGSLEGSRRAGLVLAPGPGGLAAAGRQGRLLVRRRVPGFFRQYWWCLGRAVLQRSRDPLGLAVDTVVIAITGMTLGLLSDRGRATIMHYAVSTTYSVVAVGLMATVGGLGTFSRHRLVARREAAAGLNRLAFFLALDTVGAAVSLVHAAVYLFMWLSFAVPRAVVAQMYAVTVAAVYACTGTAYLLTQLLEPGTAQLAAAVSALLAALVARQGDPSPLVRRLQAFSFARWALEGMVVSESNKLSGVWLLARCADLAALRYDVRRFWACILALVGLGLLFRLLALLCLIRKSRA</sequence>
<keyword evidence="4 9" id="KW-0812">Transmembrane</keyword>
<dbReference type="GO" id="GO:0016020">
    <property type="term" value="C:membrane"/>
    <property type="evidence" value="ECO:0007669"/>
    <property type="project" value="UniProtKB-SubCell"/>
</dbReference>
<evidence type="ECO:0000256" key="2">
    <source>
        <dbReference type="ARBA" id="ARBA00005814"/>
    </source>
</evidence>
<keyword evidence="7 9" id="KW-1133">Transmembrane helix</keyword>
<dbReference type="GO" id="GO:0140359">
    <property type="term" value="F:ABC-type transporter activity"/>
    <property type="evidence" value="ECO:0007669"/>
    <property type="project" value="InterPro"/>
</dbReference>
<feature type="chain" id="PRO_5041934692" description="ABC transporter domain-containing protein" evidence="10">
    <location>
        <begin position="26"/>
        <end position="1092"/>
    </location>
</feature>
<evidence type="ECO:0000256" key="9">
    <source>
        <dbReference type="SAM" id="Phobius"/>
    </source>
</evidence>
<evidence type="ECO:0000259" key="11">
    <source>
        <dbReference type="PROSITE" id="PS50893"/>
    </source>
</evidence>
<evidence type="ECO:0000256" key="5">
    <source>
        <dbReference type="ARBA" id="ARBA00022741"/>
    </source>
</evidence>
<dbReference type="InterPro" id="IPR003439">
    <property type="entry name" value="ABC_transporter-like_ATP-bd"/>
</dbReference>
<evidence type="ECO:0000256" key="10">
    <source>
        <dbReference type="SAM" id="SignalP"/>
    </source>
</evidence>
<comment type="similarity">
    <text evidence="2">Belongs to the ABC transporter superfamily. ABCG family. Eye pigment precursor importer (TC 3.A.1.204) subfamily.</text>
</comment>
<dbReference type="GO" id="GO:0016887">
    <property type="term" value="F:ATP hydrolysis activity"/>
    <property type="evidence" value="ECO:0007669"/>
    <property type="project" value="InterPro"/>
</dbReference>
<evidence type="ECO:0000256" key="8">
    <source>
        <dbReference type="ARBA" id="ARBA00023136"/>
    </source>
</evidence>
<reference evidence="12" key="1">
    <citation type="submission" date="2021-01" db="EMBL/GenBank/DDBJ databases">
        <authorList>
            <person name="Eckstrom K.M.E."/>
        </authorList>
    </citation>
    <scope>NUCLEOTIDE SEQUENCE</scope>
    <source>
        <strain evidence="12">UVCC 0001</strain>
    </source>
</reference>
<keyword evidence="8 9" id="KW-0472">Membrane</keyword>
<accession>A0AAD9MJV6</accession>
<evidence type="ECO:0000256" key="6">
    <source>
        <dbReference type="ARBA" id="ARBA00022840"/>
    </source>
</evidence>
<protein>
    <recommendedName>
        <fullName evidence="11">ABC transporter domain-containing protein</fullName>
    </recommendedName>
</protein>
<comment type="caution">
    <text evidence="12">The sequence shown here is derived from an EMBL/GenBank/DDBJ whole genome shotgun (WGS) entry which is preliminary data.</text>
</comment>
<dbReference type="EMBL" id="JASFZW010000007">
    <property type="protein sequence ID" value="KAK2077115.1"/>
    <property type="molecule type" value="Genomic_DNA"/>
</dbReference>
<keyword evidence="13" id="KW-1185">Reference proteome</keyword>
<dbReference type="SUPFAM" id="SSF52540">
    <property type="entry name" value="P-loop containing nucleoside triphosphate hydrolases"/>
    <property type="match status" value="1"/>
</dbReference>
<dbReference type="AlphaFoldDB" id="A0AAD9MJV6"/>
<dbReference type="Pfam" id="PF19055">
    <property type="entry name" value="ABC2_membrane_7"/>
    <property type="match status" value="2"/>
</dbReference>
<dbReference type="Pfam" id="PF00005">
    <property type="entry name" value="ABC_tran"/>
    <property type="match status" value="1"/>
</dbReference>
<dbReference type="InterPro" id="IPR043926">
    <property type="entry name" value="ABCG_dom"/>
</dbReference>
<evidence type="ECO:0000256" key="7">
    <source>
        <dbReference type="ARBA" id="ARBA00022989"/>
    </source>
</evidence>